<keyword evidence="1" id="KW-0812">Transmembrane</keyword>
<evidence type="ECO:0000313" key="2">
    <source>
        <dbReference type="EMBL" id="MXU88083.1"/>
    </source>
</evidence>
<protein>
    <submittedName>
        <fullName evidence="2">Putative secreted protein</fullName>
    </submittedName>
</protein>
<evidence type="ECO:0000256" key="1">
    <source>
        <dbReference type="SAM" id="Phobius"/>
    </source>
</evidence>
<proteinExistence type="predicted"/>
<sequence>MQRMMAFGLFMYALVISRMASLVPSAISVVAVLMMPGRSTRTILCSPGPLTVIEMTSLLTVLPPRTLFFIRSSTSRRKSESSVSLVRSNSLELSLNLAMW</sequence>
<keyword evidence="1" id="KW-1133">Transmembrane helix</keyword>
<organism evidence="2">
    <name type="scientific">Ixodes ricinus</name>
    <name type="common">Common tick</name>
    <name type="synonym">Acarus ricinus</name>
    <dbReference type="NCBI Taxonomy" id="34613"/>
    <lineage>
        <taxon>Eukaryota</taxon>
        <taxon>Metazoa</taxon>
        <taxon>Ecdysozoa</taxon>
        <taxon>Arthropoda</taxon>
        <taxon>Chelicerata</taxon>
        <taxon>Arachnida</taxon>
        <taxon>Acari</taxon>
        <taxon>Parasitiformes</taxon>
        <taxon>Ixodida</taxon>
        <taxon>Ixodoidea</taxon>
        <taxon>Ixodidae</taxon>
        <taxon>Ixodinae</taxon>
        <taxon>Ixodes</taxon>
    </lineage>
</organism>
<reference evidence="2" key="1">
    <citation type="submission" date="2019-12" db="EMBL/GenBank/DDBJ databases">
        <title>An insight into the sialome of adult female Ixodes ricinus ticks feeding for 6 days.</title>
        <authorList>
            <person name="Perner J."/>
            <person name="Ribeiro J.M.C."/>
        </authorList>
    </citation>
    <scope>NUCLEOTIDE SEQUENCE</scope>
    <source>
        <strain evidence="2">Semi-engorged</strain>
        <tissue evidence="2">Salivary glands</tissue>
    </source>
</reference>
<keyword evidence="1" id="KW-0472">Membrane</keyword>
<dbReference type="EMBL" id="GIFC01006000">
    <property type="protein sequence ID" value="MXU88083.1"/>
    <property type="molecule type" value="Transcribed_RNA"/>
</dbReference>
<feature type="transmembrane region" description="Helical" evidence="1">
    <location>
        <begin position="52"/>
        <end position="70"/>
    </location>
</feature>
<dbReference type="AlphaFoldDB" id="A0A6B0UIC0"/>
<name>A0A6B0UIC0_IXORI</name>
<accession>A0A6B0UIC0</accession>